<proteinExistence type="predicted"/>
<name>A0ABQ6GC29_9BACL</name>
<evidence type="ECO:0000313" key="3">
    <source>
        <dbReference type="Proteomes" id="UP001157114"/>
    </source>
</evidence>
<reference evidence="2 3" key="1">
    <citation type="submission" date="2023-03" db="EMBL/GenBank/DDBJ databases">
        <title>Draft genome sequence of the bacteria which degrade cell wall of Tricholomamatutake.</title>
        <authorList>
            <person name="Konishi Y."/>
            <person name="Fukuta Y."/>
            <person name="Shirasaka N."/>
        </authorList>
    </citation>
    <scope>NUCLEOTIDE SEQUENCE [LARGE SCALE GENOMIC DNA]</scope>
    <source>
        <strain evidence="3">mu1</strain>
    </source>
</reference>
<evidence type="ECO:0000313" key="2">
    <source>
        <dbReference type="EMBL" id="GLX67146.1"/>
    </source>
</evidence>
<gene>
    <name evidence="2" type="ORF">MU1_14900</name>
</gene>
<feature type="coiled-coil region" evidence="1">
    <location>
        <begin position="7"/>
        <end position="34"/>
    </location>
</feature>
<organism evidence="2 3">
    <name type="scientific">Paenibacillus glycanilyticus</name>
    <dbReference type="NCBI Taxonomy" id="126569"/>
    <lineage>
        <taxon>Bacteria</taxon>
        <taxon>Bacillati</taxon>
        <taxon>Bacillota</taxon>
        <taxon>Bacilli</taxon>
        <taxon>Bacillales</taxon>
        <taxon>Paenibacillaceae</taxon>
        <taxon>Paenibacillus</taxon>
    </lineage>
</organism>
<evidence type="ECO:0000256" key="1">
    <source>
        <dbReference type="SAM" id="Coils"/>
    </source>
</evidence>
<comment type="caution">
    <text evidence="2">The sequence shown here is derived from an EMBL/GenBank/DDBJ whole genome shotgun (WGS) entry which is preliminary data.</text>
</comment>
<dbReference type="EMBL" id="BSSQ01000005">
    <property type="protein sequence ID" value="GLX67146.1"/>
    <property type="molecule type" value="Genomic_DNA"/>
</dbReference>
<sequence length="48" mass="5417">MTNGLFKLAELGENNEALEEIRQLEQKLTDQMGSTISLIAYESEDDNN</sequence>
<dbReference type="Proteomes" id="UP001157114">
    <property type="component" value="Unassembled WGS sequence"/>
</dbReference>
<keyword evidence="1" id="KW-0175">Coiled coil</keyword>
<dbReference type="RefSeq" id="WP_284237875.1">
    <property type="nucleotide sequence ID" value="NZ_BSSQ01000005.1"/>
</dbReference>
<protein>
    <submittedName>
        <fullName evidence="2">Uncharacterized protein</fullName>
    </submittedName>
</protein>
<keyword evidence="3" id="KW-1185">Reference proteome</keyword>
<accession>A0ABQ6GC29</accession>